<dbReference type="Gene3D" id="1.25.40.1040">
    <property type="match status" value="1"/>
</dbReference>
<comment type="similarity">
    <text evidence="1">Belongs to the MDM20/NAA25 family.</text>
</comment>
<dbReference type="Proteomes" id="UP000077315">
    <property type="component" value="Unassembled WGS sequence"/>
</dbReference>
<dbReference type="RefSeq" id="XP_018297570.1">
    <property type="nucleotide sequence ID" value="XM_018438106.1"/>
</dbReference>
<name>A0A163EML2_PHYB8</name>
<organism evidence="2 3">
    <name type="scientific">Phycomyces blakesleeanus (strain ATCC 8743b / DSM 1359 / FGSC 10004 / NBRC 33097 / NRRL 1555)</name>
    <dbReference type="NCBI Taxonomy" id="763407"/>
    <lineage>
        <taxon>Eukaryota</taxon>
        <taxon>Fungi</taxon>
        <taxon>Fungi incertae sedis</taxon>
        <taxon>Mucoromycota</taxon>
        <taxon>Mucoromycotina</taxon>
        <taxon>Mucoromycetes</taxon>
        <taxon>Mucorales</taxon>
        <taxon>Phycomycetaceae</taxon>
        <taxon>Phycomyces</taxon>
    </lineage>
</organism>
<reference evidence="3" key="1">
    <citation type="submission" date="2015-06" db="EMBL/GenBank/DDBJ databases">
        <title>Expansion of signal transduction pathways in fungi by whole-genome duplication.</title>
        <authorList>
            <consortium name="DOE Joint Genome Institute"/>
            <person name="Corrochano L.M."/>
            <person name="Kuo A."/>
            <person name="Marcet-Houben M."/>
            <person name="Polaino S."/>
            <person name="Salamov A."/>
            <person name="Villalobos J.M."/>
            <person name="Alvarez M.I."/>
            <person name="Avalos J."/>
            <person name="Benito E.P."/>
            <person name="Benoit I."/>
            <person name="Burger G."/>
            <person name="Camino L.P."/>
            <person name="Canovas D."/>
            <person name="Cerda-Olmedo E."/>
            <person name="Cheng J.-F."/>
            <person name="Dominguez A."/>
            <person name="Elias M."/>
            <person name="Eslava A.P."/>
            <person name="Glaser F."/>
            <person name="Grimwood J."/>
            <person name="Gutierrez G."/>
            <person name="Heitman J."/>
            <person name="Henrissat B."/>
            <person name="Iturriaga E.A."/>
            <person name="Lang B.F."/>
            <person name="Lavin J.L."/>
            <person name="Lee S."/>
            <person name="Li W."/>
            <person name="Lindquist E."/>
            <person name="Lopez-Garcia S."/>
            <person name="Luque E.M."/>
            <person name="Marcos A.T."/>
            <person name="Martin J."/>
            <person name="McCluskey K."/>
            <person name="Medina H.R."/>
            <person name="Miralles-Duran A."/>
            <person name="Miyazaki A."/>
            <person name="Munoz-Torres E."/>
            <person name="Oguiza J.A."/>
            <person name="Ohm R."/>
            <person name="Olmedo M."/>
            <person name="Orejas M."/>
            <person name="Ortiz-Castellanos L."/>
            <person name="Pisabarro A.G."/>
            <person name="Rodriguez-Romero J."/>
            <person name="Ruiz-Herrera J."/>
            <person name="Ruiz-Vazquez R."/>
            <person name="Sanz C."/>
            <person name="Schackwitz W."/>
            <person name="Schmutz J."/>
            <person name="Shahriari M."/>
            <person name="Shelest E."/>
            <person name="Silva-Franco F."/>
            <person name="Soanes D."/>
            <person name="Syed K."/>
            <person name="Tagua V.G."/>
            <person name="Talbot N.J."/>
            <person name="Thon M."/>
            <person name="De vries R.P."/>
            <person name="Wiebenga A."/>
            <person name="Yadav J.S."/>
            <person name="Braun E.L."/>
            <person name="Baker S."/>
            <person name="Garre V."/>
            <person name="Horwitz B."/>
            <person name="Torres-Martinez S."/>
            <person name="Idnurm A."/>
            <person name="Herrera-Estrella A."/>
            <person name="Gabaldon T."/>
            <person name="Grigoriev I.V."/>
        </authorList>
    </citation>
    <scope>NUCLEOTIDE SEQUENCE [LARGE SCALE GENOMIC DNA]</scope>
    <source>
        <strain evidence="3">NRRL 1555(-)</strain>
    </source>
</reference>
<dbReference type="PANTHER" id="PTHR22767">
    <property type="entry name" value="N-TERMINAL ACETYLTRANSFERASE-RELATED"/>
    <property type="match status" value="1"/>
</dbReference>
<evidence type="ECO:0000313" key="3">
    <source>
        <dbReference type="Proteomes" id="UP000077315"/>
    </source>
</evidence>
<dbReference type="STRING" id="763407.A0A163EML2"/>
<evidence type="ECO:0000313" key="2">
    <source>
        <dbReference type="EMBL" id="OAD79530.1"/>
    </source>
</evidence>
<dbReference type="FunCoup" id="A0A163EML2">
    <property type="interactions" value="680"/>
</dbReference>
<sequence length="966" mass="110555">MKVPALLDTKDRVGSYLSHRVLSPYRTATMRGSRFPQKKVNVRCSSNIGKAVPSPDSTRLGLQIGNRNMALDYATEKKLRPLYEAIDDCQYKQALQLVTKMLKKTPDWPLIKALKALVLVRTGKENEASELCKQVKKTIPADDATLQAVTMVYKELGEHTSIVELYESAANSQPKNEEFANHWFMAMVRSSDYKGQQQAALKLHRTFKSNKYLFWGIMSLALQGEGGSSLSYMLAERMMAKAQEEGRLEEVEHFRLYLLILLDQKKHEEALALFDTPLGEKSLRDPEVRQMKTELLSTNKKWSEVLAASEKALVHENADDWINWLAYFDAVEALVAEDNKEVVNNAHQLIEKLKKSALEAPMMKRGPFLAELEFEYRLAKKQDQGHDQSNLLQNIVTYFAQFGSKSCCFEDLQNYTSYLKLTPEKAKGFIQSLKDTIKETGEKAGKVKNIYKDTNIRKLERFLGLQSQLSLKEGIELVNGLWKAYEDALPLGKGLEKTEYQYGDEYVILATHILLDLYHEHNNTSLLIQAVSLLEIALVKSVSNFQIKLALVRLYAILGIYTRIEQIYLTMEIKQIQFDTMIHYFTDKLFSLGCLDEIEQSLYDALVIYKSNEVETPEMLVKAYQFGTFSKIQEFIEFRNRLDTSLQHSISLVELIRIDAMNATFQIKNGVQFFHDLDVSKIKFDDVFIDSRSDNRDFKVFMNCNSKEIQSAQELFKPTISTNKTWVQMFSYVFNILSAACDTKGVKDLDSVVKQFTEFLGRESIQANVTCQEYWLAKYVSDLSNALVLSKSSVKNADNSKKIAGFLKDAAEIMEKHVIETRPYTTETISWVDFHKTNTVLEVFNYGSVLLEMLNRSLGLTSKDAKRKAAENKVDEVLMNLTALQAIAKKSMVTVQTNVKTGKDLFRIQLQKKLIKEITNSEVVLDYFKTKEAQTVLNDHLKIMVTSWALSIERYTDEVNKRILKM</sequence>
<dbReference type="EMBL" id="KV440972">
    <property type="protein sequence ID" value="OAD79530.1"/>
    <property type="molecule type" value="Genomic_DNA"/>
</dbReference>
<dbReference type="Pfam" id="PF09797">
    <property type="entry name" value="NatB_MDM20"/>
    <property type="match status" value="1"/>
</dbReference>
<dbReference type="PANTHER" id="PTHR22767:SF3">
    <property type="entry name" value="N-ALPHA-ACETYLTRANSFERASE 25, NATB AUXILIARY SUBUNIT"/>
    <property type="match status" value="1"/>
</dbReference>
<dbReference type="InterPro" id="IPR019183">
    <property type="entry name" value="NAA25_NatB_aux_su"/>
</dbReference>
<dbReference type="OrthoDB" id="1874341at2759"/>
<gene>
    <name evidence="2" type="ORF">PHYBLDRAFT_179126</name>
</gene>
<dbReference type="GeneID" id="28999012"/>
<dbReference type="SUPFAM" id="SSF48452">
    <property type="entry name" value="TPR-like"/>
    <property type="match status" value="1"/>
</dbReference>
<dbReference type="InterPro" id="IPR011990">
    <property type="entry name" value="TPR-like_helical_dom_sf"/>
</dbReference>
<dbReference type="VEuPathDB" id="FungiDB:PHYBLDRAFT_179126"/>
<protein>
    <submittedName>
        <fullName evidence="2">Uncharacterized protein</fullName>
    </submittedName>
</protein>
<dbReference type="InParanoid" id="A0A163EML2"/>
<dbReference type="AlphaFoldDB" id="A0A163EML2"/>
<evidence type="ECO:0000256" key="1">
    <source>
        <dbReference type="ARBA" id="ARBA00006298"/>
    </source>
</evidence>
<keyword evidence="3" id="KW-1185">Reference proteome</keyword>
<accession>A0A163EML2</accession>
<dbReference type="GO" id="GO:0031416">
    <property type="term" value="C:NatB complex"/>
    <property type="evidence" value="ECO:0007669"/>
    <property type="project" value="TreeGrafter"/>
</dbReference>
<proteinExistence type="inferred from homology"/>